<dbReference type="RefSeq" id="WP_216033250.1">
    <property type="nucleotide sequence ID" value="NZ_JAHKNG010000016.1"/>
</dbReference>
<gene>
    <name evidence="2" type="ORF">KNW02_10630</name>
</gene>
<proteinExistence type="predicted"/>
<accession>A0ABS6AIZ6</accession>
<reference evidence="2" key="1">
    <citation type="submission" date="2021-06" db="EMBL/GenBank/DDBJ databases">
        <title>Paracoccus bacterium XHP0099 sp. nov., isolated from the surface waters of the Yellow Sea.</title>
        <authorList>
            <person name="Xue H."/>
            <person name="Zhang D."/>
        </authorList>
    </citation>
    <scope>NUCLEOTIDE SEQUENCE</scope>
    <source>
        <strain evidence="2">XHP0099</strain>
    </source>
</reference>
<dbReference type="PANTHER" id="PTHR13847">
    <property type="entry name" value="SARCOSINE DEHYDROGENASE-RELATED"/>
    <property type="match status" value="1"/>
</dbReference>
<feature type="domain" description="FAD dependent oxidoreductase" evidence="1">
    <location>
        <begin position="38"/>
        <end position="390"/>
    </location>
</feature>
<dbReference type="Pfam" id="PF01266">
    <property type="entry name" value="DAO"/>
    <property type="match status" value="1"/>
</dbReference>
<evidence type="ECO:0000313" key="3">
    <source>
        <dbReference type="Proteomes" id="UP001166191"/>
    </source>
</evidence>
<dbReference type="Proteomes" id="UP001166191">
    <property type="component" value="Unassembled WGS sequence"/>
</dbReference>
<dbReference type="EMBL" id="JAHKNG010000016">
    <property type="protein sequence ID" value="MBU3030570.1"/>
    <property type="molecule type" value="Genomic_DNA"/>
</dbReference>
<protein>
    <submittedName>
        <fullName evidence="2">FAD-binding oxidoreductase</fullName>
    </submittedName>
</protein>
<organism evidence="2 3">
    <name type="scientific">Paracoccus marinaquae</name>
    <dbReference type="NCBI Taxonomy" id="2841926"/>
    <lineage>
        <taxon>Bacteria</taxon>
        <taxon>Pseudomonadati</taxon>
        <taxon>Pseudomonadota</taxon>
        <taxon>Alphaproteobacteria</taxon>
        <taxon>Rhodobacterales</taxon>
        <taxon>Paracoccaceae</taxon>
        <taxon>Paracoccus</taxon>
    </lineage>
</organism>
<dbReference type="InterPro" id="IPR006076">
    <property type="entry name" value="FAD-dep_OxRdtase"/>
</dbReference>
<sequence length="436" mass="47045">MNLLYVNDRRGQYPRSLYAETRLPLEPFPALKGETRADVAVVGGGYAGLSAALHLARRGYRVALLEAHRVGFGASGRNGGQVGSGQRQEVDWLEARLGRDDARRLWDLAEEAKALVRALAAEAGVPVRDGIAHACRSKAEIDHARHMADHLAGHYGYDRIRPLDGQALAGLIGSDAYMGGDLDRGAAHLHPLDLAIGMARLARDAGAHIFENSHVHRITHARKAGETSVVHCDTGRVICDHVILAGNGYLGDLDRHVAARVMPINNYIVATEPLGTDFPEILPEHTAVADTKFVVNYWRMDDERRLIFGGGETVTYRFPKDIAATVRPHLLSVYPQLKDVRLTHAWGGTLAITMNRMPCFARPAPNCLSASGFSGHGVALATLAGRLMAAAVAGQAEGFDAMAALPSRAFPGGTLLRSPMLVAGMAWFGLRDRLGF</sequence>
<evidence type="ECO:0000259" key="1">
    <source>
        <dbReference type="Pfam" id="PF01266"/>
    </source>
</evidence>
<comment type="caution">
    <text evidence="2">The sequence shown here is derived from an EMBL/GenBank/DDBJ whole genome shotgun (WGS) entry which is preliminary data.</text>
</comment>
<dbReference type="PANTHER" id="PTHR13847:SF281">
    <property type="entry name" value="FAD DEPENDENT OXIDOREDUCTASE DOMAIN-CONTAINING PROTEIN"/>
    <property type="match status" value="1"/>
</dbReference>
<keyword evidence="3" id="KW-1185">Reference proteome</keyword>
<name>A0ABS6AIZ6_9RHOB</name>
<evidence type="ECO:0000313" key="2">
    <source>
        <dbReference type="EMBL" id="MBU3030570.1"/>
    </source>
</evidence>